<dbReference type="Proteomes" id="UP000774617">
    <property type="component" value="Unassembled WGS sequence"/>
</dbReference>
<protein>
    <submittedName>
        <fullName evidence="2">Uncharacterized protein</fullName>
    </submittedName>
</protein>
<dbReference type="InterPro" id="IPR025337">
    <property type="entry name" value="Questin_oxidase-like"/>
</dbReference>
<evidence type="ECO:0000256" key="1">
    <source>
        <dbReference type="ARBA" id="ARBA00023002"/>
    </source>
</evidence>
<comment type="caution">
    <text evidence="2">The sequence shown here is derived from an EMBL/GenBank/DDBJ whole genome shotgun (WGS) entry which is preliminary data.</text>
</comment>
<dbReference type="PANTHER" id="PTHR35870">
    <property type="entry name" value="PROTEIN, PUTATIVE (AFU_ORTHOLOGUE AFUA_5G03330)-RELATED"/>
    <property type="match status" value="1"/>
</dbReference>
<accession>A0ABQ8FV14</accession>
<sequence>METAVANGVNHLSLQASPYTVALSAADRGNFDLKDATATKKVSEVLQENLDKHHILFTDARHNHVAHQILAIYALGASADDVERIFRREASYQRPRLPFEDSIVRAIADKRKFVDFLDNELRYSSFLVFFQREIEAKGPKAVLDEHLFANDDKANALLYRLFAGIMHPVIHLGYAFEFNQPAILAEALAMASVHERDTAGLCKYMMAAEKASIGSGKAGSSSLRKILTEARQVKKLREAGRKGSQIEKVKNVIPNAFDELVHHASQYTISTEQIEERMVEMLDIMTCTLATIPDTPETYKANFFLLHSVNSLVLWPSLLEHPWLSTENRTRLLEWQGRYNVLLVLAEDLPRLTPEDLAKCTNEPCSWDKLFRRAIEHRTDDGHLAKVIRALAYGEQTSKDPKIKNRLSMKGDMWRKLANLSEFSNYHAVSSANNVLMDYSYGFVPRSG</sequence>
<gene>
    <name evidence="2" type="ORF">B0J12DRAFT_584101</name>
</gene>
<keyword evidence="3" id="KW-1185">Reference proteome</keyword>
<organism evidence="2 3">
    <name type="scientific">Macrophomina phaseolina</name>
    <dbReference type="NCBI Taxonomy" id="35725"/>
    <lineage>
        <taxon>Eukaryota</taxon>
        <taxon>Fungi</taxon>
        <taxon>Dikarya</taxon>
        <taxon>Ascomycota</taxon>
        <taxon>Pezizomycotina</taxon>
        <taxon>Dothideomycetes</taxon>
        <taxon>Dothideomycetes incertae sedis</taxon>
        <taxon>Botryosphaeriales</taxon>
        <taxon>Botryosphaeriaceae</taxon>
        <taxon>Macrophomina</taxon>
    </lineage>
</organism>
<proteinExistence type="predicted"/>
<dbReference type="EMBL" id="JAGTJR010000049">
    <property type="protein sequence ID" value="KAH7028435.1"/>
    <property type="molecule type" value="Genomic_DNA"/>
</dbReference>
<evidence type="ECO:0000313" key="3">
    <source>
        <dbReference type="Proteomes" id="UP000774617"/>
    </source>
</evidence>
<evidence type="ECO:0000313" key="2">
    <source>
        <dbReference type="EMBL" id="KAH7028435.1"/>
    </source>
</evidence>
<name>A0ABQ8FV14_9PEZI</name>
<keyword evidence="1" id="KW-0560">Oxidoreductase</keyword>
<reference evidence="2 3" key="1">
    <citation type="journal article" date="2021" name="Nat. Commun.">
        <title>Genetic determinants of endophytism in the Arabidopsis root mycobiome.</title>
        <authorList>
            <person name="Mesny F."/>
            <person name="Miyauchi S."/>
            <person name="Thiergart T."/>
            <person name="Pickel B."/>
            <person name="Atanasova L."/>
            <person name="Karlsson M."/>
            <person name="Huettel B."/>
            <person name="Barry K.W."/>
            <person name="Haridas S."/>
            <person name="Chen C."/>
            <person name="Bauer D."/>
            <person name="Andreopoulos W."/>
            <person name="Pangilinan J."/>
            <person name="LaButti K."/>
            <person name="Riley R."/>
            <person name="Lipzen A."/>
            <person name="Clum A."/>
            <person name="Drula E."/>
            <person name="Henrissat B."/>
            <person name="Kohler A."/>
            <person name="Grigoriev I.V."/>
            <person name="Martin F.M."/>
            <person name="Hacquard S."/>
        </authorList>
    </citation>
    <scope>NUCLEOTIDE SEQUENCE [LARGE SCALE GENOMIC DNA]</scope>
    <source>
        <strain evidence="2 3">MPI-SDFR-AT-0080</strain>
    </source>
</reference>
<dbReference type="Pfam" id="PF14027">
    <property type="entry name" value="Questin_oxidase"/>
    <property type="match status" value="1"/>
</dbReference>
<dbReference type="PANTHER" id="PTHR35870:SF1">
    <property type="entry name" value="PROTEIN, PUTATIVE (AFU_ORTHOLOGUE AFUA_5G03330)-RELATED"/>
    <property type="match status" value="1"/>
</dbReference>